<dbReference type="AlphaFoldDB" id="A0A6J4UDK9"/>
<dbReference type="SMART" id="SM00387">
    <property type="entry name" value="HATPase_c"/>
    <property type="match status" value="1"/>
</dbReference>
<dbReference type="PROSITE" id="PS50112">
    <property type="entry name" value="PAS"/>
    <property type="match status" value="1"/>
</dbReference>
<dbReference type="CDD" id="cd00130">
    <property type="entry name" value="PAS"/>
    <property type="match status" value="1"/>
</dbReference>
<feature type="domain" description="Histidine kinase" evidence="4">
    <location>
        <begin position="299"/>
        <end position="472"/>
    </location>
</feature>
<dbReference type="GO" id="GO:0000155">
    <property type="term" value="F:phosphorelay sensor kinase activity"/>
    <property type="evidence" value="ECO:0007669"/>
    <property type="project" value="InterPro"/>
</dbReference>
<dbReference type="PANTHER" id="PTHR43065:SF48">
    <property type="entry name" value="HISTIDINE KINASE"/>
    <property type="match status" value="1"/>
</dbReference>
<dbReference type="NCBIfam" id="TIGR00229">
    <property type="entry name" value="sensory_box"/>
    <property type="match status" value="1"/>
</dbReference>
<reference evidence="6" key="1">
    <citation type="submission" date="2020-02" db="EMBL/GenBank/DDBJ databases">
        <authorList>
            <person name="Meier V. D."/>
        </authorList>
    </citation>
    <scope>NUCLEOTIDE SEQUENCE</scope>
    <source>
        <strain evidence="6">AVDCRST_MAG43</strain>
    </source>
</reference>
<evidence type="ECO:0000256" key="2">
    <source>
        <dbReference type="ARBA" id="ARBA00012438"/>
    </source>
</evidence>
<comment type="catalytic activity">
    <reaction evidence="1">
        <text>ATP + protein L-histidine = ADP + protein N-phospho-L-histidine.</text>
        <dbReference type="EC" id="2.7.13.3"/>
    </reaction>
</comment>
<dbReference type="SMART" id="SM00091">
    <property type="entry name" value="PAS"/>
    <property type="match status" value="1"/>
</dbReference>
<dbReference type="SUPFAM" id="SSF55785">
    <property type="entry name" value="PYP-like sensor domain (PAS domain)"/>
    <property type="match status" value="1"/>
</dbReference>
<dbReference type="PROSITE" id="PS50109">
    <property type="entry name" value="HIS_KIN"/>
    <property type="match status" value="1"/>
</dbReference>
<dbReference type="Gene3D" id="1.10.287.130">
    <property type="match status" value="1"/>
</dbReference>
<dbReference type="Gene3D" id="3.30.450.20">
    <property type="entry name" value="PAS domain"/>
    <property type="match status" value="1"/>
</dbReference>
<dbReference type="Gene3D" id="3.30.565.10">
    <property type="entry name" value="Histidine kinase-like ATPase, C-terminal domain"/>
    <property type="match status" value="1"/>
</dbReference>
<dbReference type="EMBL" id="CADCWI010000040">
    <property type="protein sequence ID" value="CAA9547591.1"/>
    <property type="molecule type" value="Genomic_DNA"/>
</dbReference>
<feature type="domain" description="PAS" evidence="5">
    <location>
        <begin position="16"/>
        <end position="86"/>
    </location>
</feature>
<dbReference type="Pfam" id="PF13426">
    <property type="entry name" value="PAS_9"/>
    <property type="match status" value="1"/>
</dbReference>
<dbReference type="PANTHER" id="PTHR43065">
    <property type="entry name" value="SENSOR HISTIDINE KINASE"/>
    <property type="match status" value="1"/>
</dbReference>
<name>A0A6J4UDK9_9BACT</name>
<organism evidence="6">
    <name type="scientific">uncultured Thermomicrobiales bacterium</name>
    <dbReference type="NCBI Taxonomy" id="1645740"/>
    <lineage>
        <taxon>Bacteria</taxon>
        <taxon>Pseudomonadati</taxon>
        <taxon>Thermomicrobiota</taxon>
        <taxon>Thermomicrobia</taxon>
        <taxon>Thermomicrobiales</taxon>
        <taxon>environmental samples</taxon>
    </lineage>
</organism>
<evidence type="ECO:0000256" key="3">
    <source>
        <dbReference type="ARBA" id="ARBA00022553"/>
    </source>
</evidence>
<dbReference type="CDD" id="cd00082">
    <property type="entry name" value="HisKA"/>
    <property type="match status" value="1"/>
</dbReference>
<evidence type="ECO:0000259" key="4">
    <source>
        <dbReference type="PROSITE" id="PS50109"/>
    </source>
</evidence>
<proteinExistence type="predicted"/>
<evidence type="ECO:0000256" key="1">
    <source>
        <dbReference type="ARBA" id="ARBA00000085"/>
    </source>
</evidence>
<evidence type="ECO:0000313" key="6">
    <source>
        <dbReference type="EMBL" id="CAA9547591.1"/>
    </source>
</evidence>
<accession>A0A6J4UDK9</accession>
<dbReference type="InterPro" id="IPR035965">
    <property type="entry name" value="PAS-like_dom_sf"/>
</dbReference>
<evidence type="ECO:0000259" key="5">
    <source>
        <dbReference type="PROSITE" id="PS50112"/>
    </source>
</evidence>
<dbReference type="InterPro" id="IPR036890">
    <property type="entry name" value="HATPase_C_sf"/>
</dbReference>
<dbReference type="SUPFAM" id="SSF55874">
    <property type="entry name" value="ATPase domain of HSP90 chaperone/DNA topoisomerase II/histidine kinase"/>
    <property type="match status" value="1"/>
</dbReference>
<dbReference type="InterPro" id="IPR000014">
    <property type="entry name" value="PAS"/>
</dbReference>
<dbReference type="InterPro" id="IPR004358">
    <property type="entry name" value="Sig_transdc_His_kin-like_C"/>
</dbReference>
<dbReference type="InterPro" id="IPR003594">
    <property type="entry name" value="HATPase_dom"/>
</dbReference>
<dbReference type="PRINTS" id="PR00344">
    <property type="entry name" value="BCTRLSENSOR"/>
</dbReference>
<dbReference type="InterPro" id="IPR005467">
    <property type="entry name" value="His_kinase_dom"/>
</dbReference>
<sequence length="481" mass="53329">MIDEDSAAPDLRLLESEQRYQAVIENASDMIQSVRSDGTFEFVNRAWTSALGYTVDDLATMTIWDIIHEDSIEHCQTEFMRVMQGDPIDFFQATFVSKDGRAVPVEGSATSRFLGEEVVATHGFFRDITERLHARELEERTAQLEREEQARYLEKMAALGKLSAGLAHELNNPAAAVQRANAGFRETLKRRDDALHQLADAGLNAACWDAMEAVVERVRLARLDQGRLDPIAISDAEEVIESWLEDHGVKRPWTFAPSLAEAGFSTEDLASIATSVPETALTEAITWVTETLILGESMEIIAQSSRRINELVQAIKGYSHMDRATEHDADIHEGIENTLIILAHRLGNAEVVRDFNHSLPPIRMYGNTMNQVWTNILDNAIDATDGHGRIIIRTLFEGDRVVVEIEDNGMGIPPDALHRIFEPFYTSKPQGQGTGLGLDTAWRIVTREHGGTITATSEPGQTTFRISLPITPASASELVAV</sequence>
<dbReference type="InterPro" id="IPR003661">
    <property type="entry name" value="HisK_dim/P_dom"/>
</dbReference>
<protein>
    <recommendedName>
        <fullName evidence="2">histidine kinase</fullName>
        <ecNumber evidence="2">2.7.13.3</ecNumber>
    </recommendedName>
</protein>
<keyword evidence="3" id="KW-0597">Phosphoprotein</keyword>
<dbReference type="Pfam" id="PF02518">
    <property type="entry name" value="HATPase_c"/>
    <property type="match status" value="1"/>
</dbReference>
<dbReference type="EC" id="2.7.13.3" evidence="2"/>
<gene>
    <name evidence="6" type="ORF">AVDCRST_MAG43-791</name>
</gene>